<evidence type="ECO:0000313" key="5">
    <source>
        <dbReference type="RefSeq" id="XP_018323891.1"/>
    </source>
</evidence>
<dbReference type="FunCoup" id="A0A1W4WIX0">
    <property type="interactions" value="160"/>
</dbReference>
<dbReference type="OrthoDB" id="10259639at2759"/>
<evidence type="ECO:0000256" key="3">
    <source>
        <dbReference type="ARBA" id="ARBA00023006"/>
    </source>
</evidence>
<gene>
    <name evidence="5" type="primary">LOC108736096</name>
</gene>
<sequence length="224" mass="25582">MNARSQVFELTMEGRQVDEAVASIFHTILFHRSLGKFLYNAEGSYSVGTIGYTDVDCDFIDLTYVCCTSSLLDCNLKREISCFSELLRGSEGGAGATSGMGQISLEFFQKKPSRWFLQPECIPWEVWTIRLELIALNNEDERQVCREKVGEILTDKILYITEVMNRHDYLPKMPNQSELELIFDTSYTDVQPYLFKLRYSLSNPSVGTSVGSTMKKIIKETLYL</sequence>
<dbReference type="AlphaFoldDB" id="A0A1W4WIX0"/>
<dbReference type="GO" id="GO:0019901">
    <property type="term" value="F:protein kinase binding"/>
    <property type="evidence" value="ECO:0007669"/>
    <property type="project" value="TreeGrafter"/>
</dbReference>
<accession>A0A1W4WIX0</accession>
<evidence type="ECO:0000256" key="1">
    <source>
        <dbReference type="ARBA" id="ARBA00007130"/>
    </source>
</evidence>
<proteinExistence type="inferred from homology"/>
<dbReference type="RefSeq" id="XP_018323891.1">
    <property type="nucleotide sequence ID" value="XM_018468389.2"/>
</dbReference>
<dbReference type="Proteomes" id="UP000192223">
    <property type="component" value="Unplaced"/>
</dbReference>
<dbReference type="InParanoid" id="A0A1W4WIX0"/>
<keyword evidence="3" id="KW-0072">Autophagy</keyword>
<dbReference type="GO" id="GO:0000045">
    <property type="term" value="P:autophagosome assembly"/>
    <property type="evidence" value="ECO:0007669"/>
    <property type="project" value="TreeGrafter"/>
</dbReference>
<dbReference type="CTD" id="60673"/>
<dbReference type="GeneID" id="108736096"/>
<dbReference type="GO" id="GO:1990316">
    <property type="term" value="C:Atg1/ULK1 kinase complex"/>
    <property type="evidence" value="ECO:0007669"/>
    <property type="project" value="TreeGrafter"/>
</dbReference>
<dbReference type="STRING" id="224129.A0A1W4WIX0"/>
<reference evidence="5" key="1">
    <citation type="submission" date="2025-08" db="UniProtKB">
        <authorList>
            <consortium name="RefSeq"/>
        </authorList>
    </citation>
    <scope>IDENTIFICATION</scope>
    <source>
        <tissue evidence="5">Entire body</tissue>
    </source>
</reference>
<name>A0A1W4WIX0_AGRPL</name>
<protein>
    <recommendedName>
        <fullName evidence="2">Autophagy-related protein 101</fullName>
    </recommendedName>
</protein>
<dbReference type="GO" id="GO:0000407">
    <property type="term" value="C:phagophore assembly site"/>
    <property type="evidence" value="ECO:0007669"/>
    <property type="project" value="TreeGrafter"/>
</dbReference>
<dbReference type="KEGG" id="apln:108736096"/>
<organism evidence="4 5">
    <name type="scientific">Agrilus planipennis</name>
    <name type="common">Emerald ash borer</name>
    <name type="synonym">Agrilus marcopoli</name>
    <dbReference type="NCBI Taxonomy" id="224129"/>
    <lineage>
        <taxon>Eukaryota</taxon>
        <taxon>Metazoa</taxon>
        <taxon>Ecdysozoa</taxon>
        <taxon>Arthropoda</taxon>
        <taxon>Hexapoda</taxon>
        <taxon>Insecta</taxon>
        <taxon>Pterygota</taxon>
        <taxon>Neoptera</taxon>
        <taxon>Endopterygota</taxon>
        <taxon>Coleoptera</taxon>
        <taxon>Polyphaga</taxon>
        <taxon>Elateriformia</taxon>
        <taxon>Buprestoidea</taxon>
        <taxon>Buprestidae</taxon>
        <taxon>Agrilinae</taxon>
        <taxon>Agrilus</taxon>
    </lineage>
</organism>
<evidence type="ECO:0000313" key="4">
    <source>
        <dbReference type="Proteomes" id="UP000192223"/>
    </source>
</evidence>
<keyword evidence="4" id="KW-1185">Reference proteome</keyword>
<evidence type="ECO:0000256" key="2">
    <source>
        <dbReference type="ARBA" id="ARBA00018874"/>
    </source>
</evidence>
<dbReference type="PANTHER" id="PTHR13292">
    <property type="entry name" value="AUTOPHAGY-RELATED PROTEIN 101"/>
    <property type="match status" value="1"/>
</dbReference>
<comment type="similarity">
    <text evidence="1">Belongs to the ATG101 family.</text>
</comment>
<dbReference type="PANTHER" id="PTHR13292:SF0">
    <property type="entry name" value="AUTOPHAGY-RELATED PROTEIN 101"/>
    <property type="match status" value="1"/>
</dbReference>
<dbReference type="Pfam" id="PF07855">
    <property type="entry name" value="ATG101"/>
    <property type="match status" value="1"/>
</dbReference>
<dbReference type="InterPro" id="IPR012445">
    <property type="entry name" value="ATG101"/>
</dbReference>